<dbReference type="PANTHER" id="PTHR13285:SF18">
    <property type="entry name" value="PROTEIN-CYSTEINE N-PALMITOYLTRANSFERASE RASP"/>
    <property type="match status" value="1"/>
</dbReference>
<dbReference type="AlphaFoldDB" id="L1J0L8"/>
<evidence type="ECO:0000256" key="1">
    <source>
        <dbReference type="ARBA" id="ARBA00004141"/>
    </source>
</evidence>
<evidence type="ECO:0000313" key="8">
    <source>
        <dbReference type="Proteomes" id="UP000011087"/>
    </source>
</evidence>
<dbReference type="OrthoDB" id="420606at2759"/>
<dbReference type="GeneID" id="17298343"/>
<dbReference type="KEGG" id="gtt:GUITHDRAFT_49807"/>
<feature type="transmembrane region" description="Helical" evidence="5">
    <location>
        <begin position="105"/>
        <end position="128"/>
    </location>
</feature>
<evidence type="ECO:0000256" key="3">
    <source>
        <dbReference type="ARBA" id="ARBA00022989"/>
    </source>
</evidence>
<reference evidence="7" key="3">
    <citation type="submission" date="2015-06" db="UniProtKB">
        <authorList>
            <consortium name="EnsemblProtists"/>
        </authorList>
    </citation>
    <scope>IDENTIFICATION</scope>
</reference>
<dbReference type="STRING" id="905079.L1J0L8"/>
<keyword evidence="2 5" id="KW-0812">Transmembrane</keyword>
<reference evidence="6 8" key="1">
    <citation type="journal article" date="2012" name="Nature">
        <title>Algal genomes reveal evolutionary mosaicism and the fate of nucleomorphs.</title>
        <authorList>
            <consortium name="DOE Joint Genome Institute"/>
            <person name="Curtis B.A."/>
            <person name="Tanifuji G."/>
            <person name="Burki F."/>
            <person name="Gruber A."/>
            <person name="Irimia M."/>
            <person name="Maruyama S."/>
            <person name="Arias M.C."/>
            <person name="Ball S.G."/>
            <person name="Gile G.H."/>
            <person name="Hirakawa Y."/>
            <person name="Hopkins J.F."/>
            <person name="Kuo A."/>
            <person name="Rensing S.A."/>
            <person name="Schmutz J."/>
            <person name="Symeonidi A."/>
            <person name="Elias M."/>
            <person name="Eveleigh R.J."/>
            <person name="Herman E.K."/>
            <person name="Klute M.J."/>
            <person name="Nakayama T."/>
            <person name="Obornik M."/>
            <person name="Reyes-Prieto A."/>
            <person name="Armbrust E.V."/>
            <person name="Aves S.J."/>
            <person name="Beiko R.G."/>
            <person name="Coutinho P."/>
            <person name="Dacks J.B."/>
            <person name="Durnford D.G."/>
            <person name="Fast N.M."/>
            <person name="Green B.R."/>
            <person name="Grisdale C.J."/>
            <person name="Hempel F."/>
            <person name="Henrissat B."/>
            <person name="Hoppner M.P."/>
            <person name="Ishida K."/>
            <person name="Kim E."/>
            <person name="Koreny L."/>
            <person name="Kroth P.G."/>
            <person name="Liu Y."/>
            <person name="Malik S.B."/>
            <person name="Maier U.G."/>
            <person name="McRose D."/>
            <person name="Mock T."/>
            <person name="Neilson J.A."/>
            <person name="Onodera N.T."/>
            <person name="Poole A.M."/>
            <person name="Pritham E.J."/>
            <person name="Richards T.A."/>
            <person name="Rocap G."/>
            <person name="Roy S.W."/>
            <person name="Sarai C."/>
            <person name="Schaack S."/>
            <person name="Shirato S."/>
            <person name="Slamovits C.H."/>
            <person name="Spencer D.F."/>
            <person name="Suzuki S."/>
            <person name="Worden A.Z."/>
            <person name="Zauner S."/>
            <person name="Barry K."/>
            <person name="Bell C."/>
            <person name="Bharti A.K."/>
            <person name="Crow J.A."/>
            <person name="Grimwood J."/>
            <person name="Kramer R."/>
            <person name="Lindquist E."/>
            <person name="Lucas S."/>
            <person name="Salamov A."/>
            <person name="McFadden G.I."/>
            <person name="Lane C.E."/>
            <person name="Keeling P.J."/>
            <person name="Gray M.W."/>
            <person name="Grigoriev I.V."/>
            <person name="Archibald J.M."/>
        </authorList>
    </citation>
    <scope>NUCLEOTIDE SEQUENCE</scope>
    <source>
        <strain evidence="6 8">CCMP2712</strain>
    </source>
</reference>
<dbReference type="EMBL" id="JH993022">
    <property type="protein sequence ID" value="EKX41640.1"/>
    <property type="molecule type" value="Genomic_DNA"/>
</dbReference>
<evidence type="ECO:0000256" key="2">
    <source>
        <dbReference type="ARBA" id="ARBA00022692"/>
    </source>
</evidence>
<dbReference type="PANTHER" id="PTHR13285">
    <property type="entry name" value="ACYLTRANSFERASE"/>
    <property type="match status" value="1"/>
</dbReference>
<keyword evidence="3 5" id="KW-1133">Transmembrane helix</keyword>
<sequence length="147" mass="17405">MKRCVNNNYSFSGFWRQWHASLNAWIIRYMYIPLGGRKTQASQGDKRRASFWNVWVIFTFVGLWHDLMWRWLAWAWLNCTFFCLELAVTALGESKACEGWRRSRWWRYILALCGSMNISFLVIANLSIMHGFQGSTEFLLAIFDNQG</sequence>
<keyword evidence="8" id="KW-1185">Reference proteome</keyword>
<dbReference type="GO" id="GO:0016020">
    <property type="term" value="C:membrane"/>
    <property type="evidence" value="ECO:0007669"/>
    <property type="project" value="UniProtKB-SubCell"/>
</dbReference>
<accession>L1J0L8</accession>
<dbReference type="RefSeq" id="XP_005828620.1">
    <property type="nucleotide sequence ID" value="XM_005828563.1"/>
</dbReference>
<gene>
    <name evidence="6" type="ORF">GUITHDRAFT_49807</name>
</gene>
<evidence type="ECO:0000256" key="4">
    <source>
        <dbReference type="ARBA" id="ARBA00023136"/>
    </source>
</evidence>
<dbReference type="GO" id="GO:0016746">
    <property type="term" value="F:acyltransferase activity"/>
    <property type="evidence" value="ECO:0007669"/>
    <property type="project" value="TreeGrafter"/>
</dbReference>
<dbReference type="OMA" id="NIPRCIN"/>
<keyword evidence="4 5" id="KW-0472">Membrane</keyword>
<feature type="transmembrane region" description="Helical" evidence="5">
    <location>
        <begin position="49"/>
        <end position="65"/>
    </location>
</feature>
<dbReference type="InterPro" id="IPR004299">
    <property type="entry name" value="MBOAT_fam"/>
</dbReference>
<dbReference type="PaxDb" id="55529-EKX41640"/>
<feature type="transmembrane region" description="Helical" evidence="5">
    <location>
        <begin position="71"/>
        <end position="93"/>
    </location>
</feature>
<dbReference type="Proteomes" id="UP000011087">
    <property type="component" value="Unassembled WGS sequence"/>
</dbReference>
<proteinExistence type="predicted"/>
<name>L1J0L8_GUITC</name>
<reference evidence="8" key="2">
    <citation type="submission" date="2012-11" db="EMBL/GenBank/DDBJ databases">
        <authorList>
            <person name="Kuo A."/>
            <person name="Curtis B.A."/>
            <person name="Tanifuji G."/>
            <person name="Burki F."/>
            <person name="Gruber A."/>
            <person name="Irimia M."/>
            <person name="Maruyama S."/>
            <person name="Arias M.C."/>
            <person name="Ball S.G."/>
            <person name="Gile G.H."/>
            <person name="Hirakawa Y."/>
            <person name="Hopkins J.F."/>
            <person name="Rensing S.A."/>
            <person name="Schmutz J."/>
            <person name="Symeonidi A."/>
            <person name="Elias M."/>
            <person name="Eveleigh R.J."/>
            <person name="Herman E.K."/>
            <person name="Klute M.J."/>
            <person name="Nakayama T."/>
            <person name="Obornik M."/>
            <person name="Reyes-Prieto A."/>
            <person name="Armbrust E.V."/>
            <person name="Aves S.J."/>
            <person name="Beiko R.G."/>
            <person name="Coutinho P."/>
            <person name="Dacks J.B."/>
            <person name="Durnford D.G."/>
            <person name="Fast N.M."/>
            <person name="Green B.R."/>
            <person name="Grisdale C."/>
            <person name="Hempe F."/>
            <person name="Henrissat B."/>
            <person name="Hoppner M.P."/>
            <person name="Ishida K.-I."/>
            <person name="Kim E."/>
            <person name="Koreny L."/>
            <person name="Kroth P.G."/>
            <person name="Liu Y."/>
            <person name="Malik S.-B."/>
            <person name="Maier U.G."/>
            <person name="McRose D."/>
            <person name="Mock T."/>
            <person name="Neilson J.A."/>
            <person name="Onodera N.T."/>
            <person name="Poole A.M."/>
            <person name="Pritham E.J."/>
            <person name="Richards T.A."/>
            <person name="Rocap G."/>
            <person name="Roy S.W."/>
            <person name="Sarai C."/>
            <person name="Schaack S."/>
            <person name="Shirato S."/>
            <person name="Slamovits C.H."/>
            <person name="Spencer D.F."/>
            <person name="Suzuki S."/>
            <person name="Worden A.Z."/>
            <person name="Zauner S."/>
            <person name="Barry K."/>
            <person name="Bell C."/>
            <person name="Bharti A.K."/>
            <person name="Crow J.A."/>
            <person name="Grimwood J."/>
            <person name="Kramer R."/>
            <person name="Lindquist E."/>
            <person name="Lucas S."/>
            <person name="Salamov A."/>
            <person name="McFadden G.I."/>
            <person name="Lane C.E."/>
            <person name="Keeling P.J."/>
            <person name="Gray M.W."/>
            <person name="Grigoriev I.V."/>
            <person name="Archibald J.M."/>
        </authorList>
    </citation>
    <scope>NUCLEOTIDE SEQUENCE</scope>
    <source>
        <strain evidence="8">CCMP2712</strain>
    </source>
</reference>
<dbReference type="Pfam" id="PF03062">
    <property type="entry name" value="MBOAT"/>
    <property type="match status" value="1"/>
</dbReference>
<comment type="subcellular location">
    <subcellularLocation>
        <location evidence="1">Membrane</location>
        <topology evidence="1">Multi-pass membrane protein</topology>
    </subcellularLocation>
</comment>
<evidence type="ECO:0000313" key="6">
    <source>
        <dbReference type="EMBL" id="EKX41640.1"/>
    </source>
</evidence>
<protein>
    <submittedName>
        <fullName evidence="6 7">Uncharacterized protein</fullName>
    </submittedName>
</protein>
<organism evidence="6">
    <name type="scientific">Guillardia theta (strain CCMP2712)</name>
    <name type="common">Cryptophyte</name>
    <dbReference type="NCBI Taxonomy" id="905079"/>
    <lineage>
        <taxon>Eukaryota</taxon>
        <taxon>Cryptophyceae</taxon>
        <taxon>Pyrenomonadales</taxon>
        <taxon>Geminigeraceae</taxon>
        <taxon>Guillardia</taxon>
    </lineage>
</organism>
<dbReference type="HOGENOM" id="CLU_2055871_0_0_1"/>
<dbReference type="InterPro" id="IPR051085">
    <property type="entry name" value="MB_O-acyltransferase"/>
</dbReference>
<dbReference type="EnsemblProtists" id="EKX41640">
    <property type="protein sequence ID" value="EKX41640"/>
    <property type="gene ID" value="GUITHDRAFT_49807"/>
</dbReference>
<evidence type="ECO:0000313" key="7">
    <source>
        <dbReference type="EnsemblProtists" id="EKX41640"/>
    </source>
</evidence>
<feature type="non-terminal residue" evidence="6">
    <location>
        <position position="147"/>
    </location>
</feature>
<dbReference type="eggNOG" id="KOG3860">
    <property type="taxonomic scope" value="Eukaryota"/>
</dbReference>
<dbReference type="GO" id="GO:0005783">
    <property type="term" value="C:endoplasmic reticulum"/>
    <property type="evidence" value="ECO:0007669"/>
    <property type="project" value="TreeGrafter"/>
</dbReference>
<evidence type="ECO:0000256" key="5">
    <source>
        <dbReference type="SAM" id="Phobius"/>
    </source>
</evidence>